<keyword evidence="5" id="KW-1185">Reference proteome</keyword>
<dbReference type="EMBL" id="JAPNTZ010000003">
    <property type="protein sequence ID" value="MCY1138295.1"/>
    <property type="molecule type" value="Genomic_DNA"/>
</dbReference>
<reference evidence="4" key="1">
    <citation type="submission" date="2022-11" db="EMBL/GenBank/DDBJ databases">
        <authorList>
            <person name="Somphong A."/>
            <person name="Phongsopitanun W."/>
        </authorList>
    </citation>
    <scope>NUCLEOTIDE SEQUENCE</scope>
    <source>
        <strain evidence="4">Pm04-4</strain>
    </source>
</reference>
<sequence>MDLLVSARPGRGCTVVGVRGDLDMATSPRLQNSLQELIDAGDRRVVVDLAGVGFMDSSALGALVVTYKALREAGGRLALAAAGPGVRYVLSITSVDQVIELYDSVEAAEAAEA</sequence>
<dbReference type="SUPFAM" id="SSF52091">
    <property type="entry name" value="SpoIIaa-like"/>
    <property type="match status" value="1"/>
</dbReference>
<dbReference type="PANTHER" id="PTHR33495:SF2">
    <property type="entry name" value="ANTI-SIGMA FACTOR ANTAGONIST TM_1081-RELATED"/>
    <property type="match status" value="1"/>
</dbReference>
<dbReference type="Gene3D" id="3.30.750.24">
    <property type="entry name" value="STAS domain"/>
    <property type="match status" value="1"/>
</dbReference>
<comment type="similarity">
    <text evidence="1 2">Belongs to the anti-sigma-factor antagonist family.</text>
</comment>
<dbReference type="Proteomes" id="UP001151002">
    <property type="component" value="Unassembled WGS sequence"/>
</dbReference>
<feature type="domain" description="STAS" evidence="3">
    <location>
        <begin position="3"/>
        <end position="112"/>
    </location>
</feature>
<comment type="caution">
    <text evidence="4">The sequence shown here is derived from an EMBL/GenBank/DDBJ whole genome shotgun (WGS) entry which is preliminary data.</text>
</comment>
<protein>
    <recommendedName>
        <fullName evidence="2">Anti-sigma factor antagonist</fullName>
    </recommendedName>
</protein>
<evidence type="ECO:0000256" key="1">
    <source>
        <dbReference type="ARBA" id="ARBA00009013"/>
    </source>
</evidence>
<dbReference type="InterPro" id="IPR036513">
    <property type="entry name" value="STAS_dom_sf"/>
</dbReference>
<organism evidence="4 5">
    <name type="scientific">Paractinoplanes pyxinae</name>
    <dbReference type="NCBI Taxonomy" id="2997416"/>
    <lineage>
        <taxon>Bacteria</taxon>
        <taxon>Bacillati</taxon>
        <taxon>Actinomycetota</taxon>
        <taxon>Actinomycetes</taxon>
        <taxon>Micromonosporales</taxon>
        <taxon>Micromonosporaceae</taxon>
        <taxon>Paractinoplanes</taxon>
    </lineage>
</organism>
<gene>
    <name evidence="4" type="ORF">OWR29_09825</name>
</gene>
<evidence type="ECO:0000259" key="3">
    <source>
        <dbReference type="PROSITE" id="PS50801"/>
    </source>
</evidence>
<name>A0ABT4AXA1_9ACTN</name>
<evidence type="ECO:0000256" key="2">
    <source>
        <dbReference type="RuleBase" id="RU003749"/>
    </source>
</evidence>
<dbReference type="InterPro" id="IPR003658">
    <property type="entry name" value="Anti-sigma_ant"/>
</dbReference>
<evidence type="ECO:0000313" key="5">
    <source>
        <dbReference type="Proteomes" id="UP001151002"/>
    </source>
</evidence>
<dbReference type="CDD" id="cd07043">
    <property type="entry name" value="STAS_anti-anti-sigma_factors"/>
    <property type="match status" value="1"/>
</dbReference>
<dbReference type="PROSITE" id="PS50801">
    <property type="entry name" value="STAS"/>
    <property type="match status" value="1"/>
</dbReference>
<dbReference type="Pfam" id="PF01740">
    <property type="entry name" value="STAS"/>
    <property type="match status" value="1"/>
</dbReference>
<dbReference type="NCBIfam" id="TIGR00377">
    <property type="entry name" value="ant_ant_sig"/>
    <property type="match status" value="1"/>
</dbReference>
<evidence type="ECO:0000313" key="4">
    <source>
        <dbReference type="EMBL" id="MCY1138295.1"/>
    </source>
</evidence>
<dbReference type="InterPro" id="IPR002645">
    <property type="entry name" value="STAS_dom"/>
</dbReference>
<accession>A0ABT4AXA1</accession>
<dbReference type="RefSeq" id="WP_267562270.1">
    <property type="nucleotide sequence ID" value="NZ_JAPNTZ010000003.1"/>
</dbReference>
<dbReference type="PANTHER" id="PTHR33495">
    <property type="entry name" value="ANTI-SIGMA FACTOR ANTAGONIST TM_1081-RELATED-RELATED"/>
    <property type="match status" value="1"/>
</dbReference>
<proteinExistence type="inferred from homology"/>